<dbReference type="PROSITE" id="PS51257">
    <property type="entry name" value="PROKAR_LIPOPROTEIN"/>
    <property type="match status" value="1"/>
</dbReference>
<dbReference type="EMBL" id="JAKZGS010000008">
    <property type="protein sequence ID" value="MCH7398550.1"/>
    <property type="molecule type" value="Genomic_DNA"/>
</dbReference>
<protein>
    <submittedName>
        <fullName evidence="2">DUF4382 domain-containing protein</fullName>
    </submittedName>
</protein>
<name>A0ABS9UQ52_9BACT</name>
<dbReference type="Proteomes" id="UP001165488">
    <property type="component" value="Unassembled WGS sequence"/>
</dbReference>
<organism evidence="2 3">
    <name type="scientific">Belliella calami</name>
    <dbReference type="NCBI Taxonomy" id="2923436"/>
    <lineage>
        <taxon>Bacteria</taxon>
        <taxon>Pseudomonadati</taxon>
        <taxon>Bacteroidota</taxon>
        <taxon>Cytophagia</taxon>
        <taxon>Cytophagales</taxon>
        <taxon>Cyclobacteriaceae</taxon>
        <taxon>Belliella</taxon>
    </lineage>
</organism>
<evidence type="ECO:0000259" key="1">
    <source>
        <dbReference type="Pfam" id="PF14321"/>
    </source>
</evidence>
<gene>
    <name evidence="2" type="ORF">MM236_11140</name>
</gene>
<dbReference type="Pfam" id="PF14321">
    <property type="entry name" value="DUF4382"/>
    <property type="match status" value="1"/>
</dbReference>
<reference evidence="2" key="1">
    <citation type="submission" date="2022-03" db="EMBL/GenBank/DDBJ databases">
        <title>De novo assembled genomes of Belliella spp. (Cyclobacteriaceae) strains.</title>
        <authorList>
            <person name="Szabo A."/>
            <person name="Korponai K."/>
            <person name="Felfoldi T."/>
        </authorList>
    </citation>
    <scope>NUCLEOTIDE SEQUENCE</scope>
    <source>
        <strain evidence="2">DSM 107340</strain>
    </source>
</reference>
<keyword evidence="3" id="KW-1185">Reference proteome</keyword>
<accession>A0ABS9UQ52</accession>
<evidence type="ECO:0000313" key="2">
    <source>
        <dbReference type="EMBL" id="MCH7398550.1"/>
    </source>
</evidence>
<feature type="domain" description="DUF4382" evidence="1">
    <location>
        <begin position="27"/>
        <end position="171"/>
    </location>
</feature>
<proteinExistence type="predicted"/>
<evidence type="ECO:0000313" key="3">
    <source>
        <dbReference type="Proteomes" id="UP001165488"/>
    </source>
</evidence>
<dbReference type="RefSeq" id="WP_241275062.1">
    <property type="nucleotide sequence ID" value="NZ_JAKZGS010000008.1"/>
</dbReference>
<comment type="caution">
    <text evidence="2">The sequence shown here is derived from an EMBL/GenBank/DDBJ whole genome shotgun (WGS) entry which is preliminary data.</text>
</comment>
<dbReference type="InterPro" id="IPR025491">
    <property type="entry name" value="DUF4382"/>
</dbReference>
<sequence length="265" mass="29404">MKNFNIFYLILFSLFSCAGTEERSDSLLNVFMVDAPADIDALWVELLGVEVYVSASEGGESSEPIFFPYQAGNQMVDIKQLIAGQEVLIGRGEVRTGSLTKLKLRLGDENYLIKDARRINLDLTESAREGLEVDFLFNLRPGISHDVYIDFDLLKSVKAPNDPLDSYELLPSLSAFSKANTGEISGAILPAREDAFLYAIQQNDTTTTGVNIRGTGQFLFRGLEGTYTIFVIPKNEDYIADTILSVIVQPQTVTQLGNITLRERD</sequence>